<dbReference type="AlphaFoldDB" id="C0ZL99"/>
<dbReference type="InterPro" id="IPR018713">
    <property type="entry name" value="MPAB/Lcp_cat_dom"/>
</dbReference>
<dbReference type="PANTHER" id="PTHR36124">
    <property type="match status" value="1"/>
</dbReference>
<organism evidence="2 3">
    <name type="scientific">Rhodococcus erythropolis (strain PR4 / NBRC 100887)</name>
    <dbReference type="NCBI Taxonomy" id="234621"/>
    <lineage>
        <taxon>Bacteria</taxon>
        <taxon>Bacillati</taxon>
        <taxon>Actinomycetota</taxon>
        <taxon>Actinomycetes</taxon>
        <taxon>Mycobacteriales</taxon>
        <taxon>Nocardiaceae</taxon>
        <taxon>Rhodococcus</taxon>
        <taxon>Rhodococcus erythropolis group</taxon>
    </lineage>
</organism>
<protein>
    <recommendedName>
        <fullName evidence="1">ER-bound oxygenase mpaB/mpaB'/Rubber oxygenase catalytic domain-containing protein</fullName>
    </recommendedName>
</protein>
<reference evidence="3" key="1">
    <citation type="submission" date="2005-03" db="EMBL/GenBank/DDBJ databases">
        <title>Comparison of the complete genome sequences of Rhodococcus erythropolis PR4 and Rhodococcus opacus B4.</title>
        <authorList>
            <person name="Takarada H."/>
            <person name="Sekine M."/>
            <person name="Hosoyama A."/>
            <person name="Yamada R."/>
            <person name="Fujisawa T."/>
            <person name="Omata S."/>
            <person name="Shimizu A."/>
            <person name="Tsukatani N."/>
            <person name="Tanikawa S."/>
            <person name="Fujita N."/>
            <person name="Harayama S."/>
        </authorList>
    </citation>
    <scope>NUCLEOTIDE SEQUENCE [LARGE SCALE GENOMIC DNA]</scope>
    <source>
        <strain evidence="3">PR4 / NBRC 100887</strain>
    </source>
</reference>
<dbReference type="Pfam" id="PF09995">
    <property type="entry name" value="MPAB_Lcp_cat"/>
    <property type="match status" value="1"/>
</dbReference>
<dbReference type="PANTHER" id="PTHR36124:SF1">
    <property type="entry name" value="ER-BOUND OXYGENASE MPAB_MPAB'_RUBBER OXYGENASE CATALYTIC DOMAIN-CONTAINING PROTEIN"/>
    <property type="match status" value="1"/>
</dbReference>
<reference evidence="2 3" key="2">
    <citation type="journal article" date="2006" name="Environ. Microbiol.">
        <title>Sequence analysis of three plasmids harboured in Rhodococcus erythropolis strain PR4.</title>
        <authorList>
            <person name="Sekine M."/>
            <person name="Tanikawa S."/>
            <person name="Omata S."/>
            <person name="Saito M."/>
            <person name="Fujisawa T."/>
            <person name="Tsukatani N."/>
            <person name="Tajima T."/>
            <person name="Sekigawa T."/>
            <person name="Kosugi H."/>
            <person name="Matsuo Y."/>
            <person name="Nishiko R."/>
            <person name="Imamura K."/>
            <person name="Ito M."/>
            <person name="Narita H."/>
            <person name="Tago S."/>
            <person name="Fujita N."/>
            <person name="Harayama S."/>
        </authorList>
    </citation>
    <scope>NUCLEOTIDE SEQUENCE [LARGE SCALE GENOMIC DNA]</scope>
    <source>
        <strain evidence="3">PR4 / NBRC 100887</strain>
    </source>
</reference>
<dbReference type="HOGENOM" id="CLU_039076_1_0_11"/>
<proteinExistence type="predicted"/>
<evidence type="ECO:0000313" key="3">
    <source>
        <dbReference type="Proteomes" id="UP000002204"/>
    </source>
</evidence>
<name>C0ZL99_RHOE4</name>
<evidence type="ECO:0000313" key="2">
    <source>
        <dbReference type="EMBL" id="BAH30789.1"/>
    </source>
</evidence>
<gene>
    <name evidence="2" type="ordered locus">RER_00810</name>
</gene>
<accession>C0ZL99</accession>
<sequence length="324" mass="37167">MLSELQSVVQLTPTSAARRPVPGSVQMKRYDLRSRTDRLDPETDYEEMSRILAAQEFPWDINQALSFALFRTYAVPSIGKLLFSTGEFTDKVQKRYDDTSLILDAILEHGLSSTEGRKSVRRMNQMHGSYDISNEDMLYVLATFVVTPVRWLDEYGWRKMTDNEIVGSTNYYRHLGRYMNIKDTPDTYEGFVKLLDDYEREHFSFDSGARAVADSTLDLMCTFSPNNLAPKALVKGFAFALMDDHLLDAFHYKHPSTAMRVVSRGALKVRARLLRFFPVRTKRKFARELPNIRSYPNGYKVEDLGTFPTGCPVKHLQADQQAQA</sequence>
<dbReference type="eggNOG" id="COG3662">
    <property type="taxonomic scope" value="Bacteria"/>
</dbReference>
<dbReference type="KEGG" id="rer:RER_00810"/>
<evidence type="ECO:0000259" key="1">
    <source>
        <dbReference type="Pfam" id="PF09995"/>
    </source>
</evidence>
<dbReference type="InterPro" id="IPR046366">
    <property type="entry name" value="MPAB"/>
</dbReference>
<dbReference type="EMBL" id="AP008957">
    <property type="protein sequence ID" value="BAH30789.1"/>
    <property type="molecule type" value="Genomic_DNA"/>
</dbReference>
<dbReference type="Proteomes" id="UP000002204">
    <property type="component" value="Chromosome"/>
</dbReference>
<dbReference type="GO" id="GO:0016491">
    <property type="term" value="F:oxidoreductase activity"/>
    <property type="evidence" value="ECO:0007669"/>
    <property type="project" value="InterPro"/>
</dbReference>
<feature type="domain" description="ER-bound oxygenase mpaB/mpaB'/Rubber oxygenase catalytic" evidence="1">
    <location>
        <begin position="84"/>
        <end position="265"/>
    </location>
</feature>